<sequence>MTFEYRPQDEGGRGVFSWEFSYKRLPRVLDGDAKPWNSFNSPVMAGGLFAISRKWFWELGGYDPGLEIWGGEQFELSFKVWMCGGQILDIPCSRVGHVYRLHQTNFLQAATDDFLFRNYRRVAEVWMDEYQEYIYLRNPQCLFVDPGDLRERHILRQRLNCKSFKWFLNTVAHDLIRKYPLIDPAPAATGDLRPFSKSTLCLDGYTSTLNAPIGLRQCMGGSRAKESLQKFHYSHLNDIRINSIENCLDILGNKGTQILIYLYPCHGNLGSQQWLVQSVNEDHENPVRLVHVQTQRCLESNTEDRRIFLSPCTNRSAEQQWIWEKLQFDLAEKSRQKQNQ</sequence>
<evidence type="ECO:0000256" key="4">
    <source>
        <dbReference type="ARBA" id="ARBA00023180"/>
    </source>
</evidence>
<dbReference type="SUPFAM" id="SSF53448">
    <property type="entry name" value="Nucleotide-diphospho-sugar transferases"/>
    <property type="match status" value="1"/>
</dbReference>
<proteinExistence type="predicted"/>
<protein>
    <recommendedName>
        <fullName evidence="5">Ricin B lectin domain-containing protein</fullName>
    </recommendedName>
</protein>
<accession>A0AAV2TSB3</accession>
<name>A0AAV2TSB3_CALDB</name>
<dbReference type="Pfam" id="PF02709">
    <property type="entry name" value="Glyco_transf_7C"/>
    <property type="match status" value="1"/>
</dbReference>
<dbReference type="PANTHER" id="PTHR11675">
    <property type="entry name" value="N-ACETYLGALACTOSAMINYLTRANSFERASE"/>
    <property type="match status" value="1"/>
</dbReference>
<gene>
    <name evidence="6" type="ORF">CDAUBV1_LOCUS13742</name>
</gene>
<dbReference type="AlphaFoldDB" id="A0AAV2TSB3"/>
<dbReference type="PANTHER" id="PTHR11675:SF134">
    <property type="entry name" value="N-ACETYLGALACTOSAMINYLTRANSFERASE 4-RELATED"/>
    <property type="match status" value="1"/>
</dbReference>
<evidence type="ECO:0000256" key="3">
    <source>
        <dbReference type="ARBA" id="ARBA00023157"/>
    </source>
</evidence>
<dbReference type="Gene3D" id="2.80.10.50">
    <property type="match status" value="1"/>
</dbReference>
<dbReference type="SUPFAM" id="SSF50370">
    <property type="entry name" value="Ricin B-like lectins"/>
    <property type="match status" value="1"/>
</dbReference>
<dbReference type="SMART" id="SM00458">
    <property type="entry name" value="RICIN"/>
    <property type="match status" value="1"/>
</dbReference>
<dbReference type="InterPro" id="IPR029044">
    <property type="entry name" value="Nucleotide-diphossugar_trans"/>
</dbReference>
<keyword evidence="4" id="KW-0325">Glycoprotein</keyword>
<dbReference type="GO" id="GO:0006493">
    <property type="term" value="P:protein O-linked glycosylation"/>
    <property type="evidence" value="ECO:0007669"/>
    <property type="project" value="TreeGrafter"/>
</dbReference>
<keyword evidence="1" id="KW-0808">Transferase</keyword>
<dbReference type="PROSITE" id="PS50231">
    <property type="entry name" value="RICIN_B_LECTIN"/>
    <property type="match status" value="1"/>
</dbReference>
<feature type="domain" description="Ricin B lectin" evidence="5">
    <location>
        <begin position="189"/>
        <end position="324"/>
    </location>
</feature>
<dbReference type="Pfam" id="PF00652">
    <property type="entry name" value="Ricin_B_lectin"/>
    <property type="match status" value="1"/>
</dbReference>
<dbReference type="Gene3D" id="3.90.550.10">
    <property type="entry name" value="Spore Coat Polysaccharide Biosynthesis Protein SpsA, Chain A"/>
    <property type="match status" value="1"/>
</dbReference>
<keyword evidence="3" id="KW-1015">Disulfide bond</keyword>
<dbReference type="EMBL" id="CAXLJL010000545">
    <property type="protein sequence ID" value="CAL5138881.1"/>
    <property type="molecule type" value="Genomic_DNA"/>
</dbReference>
<evidence type="ECO:0000313" key="7">
    <source>
        <dbReference type="Proteomes" id="UP001497525"/>
    </source>
</evidence>
<dbReference type="Proteomes" id="UP001497525">
    <property type="component" value="Unassembled WGS sequence"/>
</dbReference>
<dbReference type="InterPro" id="IPR035992">
    <property type="entry name" value="Ricin_B-like_lectins"/>
</dbReference>
<reference evidence="6" key="1">
    <citation type="submission" date="2024-06" db="EMBL/GenBank/DDBJ databases">
        <authorList>
            <person name="Liu X."/>
            <person name="Lenzi L."/>
            <person name="Haldenby T S."/>
            <person name="Uol C."/>
        </authorList>
    </citation>
    <scope>NUCLEOTIDE SEQUENCE</scope>
</reference>
<dbReference type="InterPro" id="IPR027791">
    <property type="entry name" value="Galactosyl_T_C"/>
</dbReference>
<dbReference type="GO" id="GO:0004653">
    <property type="term" value="F:polypeptide N-acetylgalactosaminyltransferase activity"/>
    <property type="evidence" value="ECO:0007669"/>
    <property type="project" value="TreeGrafter"/>
</dbReference>
<evidence type="ECO:0000313" key="6">
    <source>
        <dbReference type="EMBL" id="CAL5138881.1"/>
    </source>
</evidence>
<dbReference type="GO" id="GO:0005794">
    <property type="term" value="C:Golgi apparatus"/>
    <property type="evidence" value="ECO:0007669"/>
    <property type="project" value="TreeGrafter"/>
</dbReference>
<comment type="caution">
    <text evidence="6">The sequence shown here is derived from an EMBL/GenBank/DDBJ whole genome shotgun (WGS) entry which is preliminary data.</text>
</comment>
<organism evidence="6 7">
    <name type="scientific">Calicophoron daubneyi</name>
    <name type="common">Rumen fluke</name>
    <name type="synonym">Paramphistomum daubneyi</name>
    <dbReference type="NCBI Taxonomy" id="300641"/>
    <lineage>
        <taxon>Eukaryota</taxon>
        <taxon>Metazoa</taxon>
        <taxon>Spiralia</taxon>
        <taxon>Lophotrochozoa</taxon>
        <taxon>Platyhelminthes</taxon>
        <taxon>Trematoda</taxon>
        <taxon>Digenea</taxon>
        <taxon>Plagiorchiida</taxon>
        <taxon>Pronocephalata</taxon>
        <taxon>Paramphistomoidea</taxon>
        <taxon>Paramphistomidae</taxon>
        <taxon>Calicophoron</taxon>
    </lineage>
</organism>
<keyword evidence="2" id="KW-0430">Lectin</keyword>
<dbReference type="GO" id="GO:0030246">
    <property type="term" value="F:carbohydrate binding"/>
    <property type="evidence" value="ECO:0007669"/>
    <property type="project" value="UniProtKB-KW"/>
</dbReference>
<dbReference type="InterPro" id="IPR000772">
    <property type="entry name" value="Ricin_B_lectin"/>
</dbReference>
<evidence type="ECO:0000256" key="2">
    <source>
        <dbReference type="ARBA" id="ARBA00022734"/>
    </source>
</evidence>
<evidence type="ECO:0000256" key="1">
    <source>
        <dbReference type="ARBA" id="ARBA00022679"/>
    </source>
</evidence>
<evidence type="ECO:0000259" key="5">
    <source>
        <dbReference type="SMART" id="SM00458"/>
    </source>
</evidence>